<keyword evidence="6" id="KW-0997">Cell inner membrane</keyword>
<comment type="catalytic activity">
    <reaction evidence="14">
        <text>NAD(+) + NADPH + H(+)(in) = NADH + NADP(+) + H(+)(out)</text>
        <dbReference type="Rhea" id="RHEA:47992"/>
        <dbReference type="ChEBI" id="CHEBI:15378"/>
        <dbReference type="ChEBI" id="CHEBI:57540"/>
        <dbReference type="ChEBI" id="CHEBI:57783"/>
        <dbReference type="ChEBI" id="CHEBI:57945"/>
        <dbReference type="ChEBI" id="CHEBI:58349"/>
        <dbReference type="EC" id="7.1.1.1"/>
    </reaction>
</comment>
<proteinExistence type="inferred from homology"/>
<dbReference type="Pfam" id="PF05222">
    <property type="entry name" value="AlaDh_PNT_N"/>
    <property type="match status" value="1"/>
</dbReference>
<keyword evidence="22" id="KW-1185">Reference proteome</keyword>
<dbReference type="PANTHER" id="PTHR10160:SF19">
    <property type="entry name" value="PROTON-TRANSLOCATING NAD(P)(+) TRANSHYDROGENASE"/>
    <property type="match status" value="1"/>
</dbReference>
<evidence type="ECO:0000256" key="5">
    <source>
        <dbReference type="ARBA" id="ARBA00022475"/>
    </source>
</evidence>
<evidence type="ECO:0000256" key="2">
    <source>
        <dbReference type="ARBA" id="ARBA00004429"/>
    </source>
</evidence>
<dbReference type="GO" id="GO:0008750">
    <property type="term" value="F:proton-translocating NAD(P)+ transhydrogenase activity"/>
    <property type="evidence" value="ECO:0007669"/>
    <property type="project" value="UniProtKB-EC"/>
</dbReference>
<evidence type="ECO:0000259" key="20">
    <source>
        <dbReference type="SMART" id="SM01003"/>
    </source>
</evidence>
<dbReference type="SMART" id="SM01002">
    <property type="entry name" value="AlaDh_PNT_C"/>
    <property type="match status" value="1"/>
</dbReference>
<organism evidence="21 22">
    <name type="scientific">Nocardioides jejuensis</name>
    <dbReference type="NCBI Taxonomy" id="2502782"/>
    <lineage>
        <taxon>Bacteria</taxon>
        <taxon>Bacillati</taxon>
        <taxon>Actinomycetota</taxon>
        <taxon>Actinomycetes</taxon>
        <taxon>Propionibacteriales</taxon>
        <taxon>Nocardioidaceae</taxon>
        <taxon>Nocardioides</taxon>
    </lineage>
</organism>
<dbReference type="GO" id="GO:0005886">
    <property type="term" value="C:plasma membrane"/>
    <property type="evidence" value="ECO:0007669"/>
    <property type="project" value="UniProtKB-SubCell"/>
</dbReference>
<dbReference type="GO" id="GO:0006740">
    <property type="term" value="P:NADPH regeneration"/>
    <property type="evidence" value="ECO:0007669"/>
    <property type="project" value="TreeGrafter"/>
</dbReference>
<dbReference type="Pfam" id="PF01262">
    <property type="entry name" value="AlaDh_PNT_C"/>
    <property type="match status" value="1"/>
</dbReference>
<evidence type="ECO:0000256" key="13">
    <source>
        <dbReference type="ARBA" id="ARBA00023136"/>
    </source>
</evidence>
<dbReference type="AlphaFoldDB" id="A0A4R1CIW2"/>
<keyword evidence="10" id="KW-1278">Translocase</keyword>
<dbReference type="InterPro" id="IPR026255">
    <property type="entry name" value="NADP_transhyd_a"/>
</dbReference>
<feature type="transmembrane region" description="Helical" evidence="18">
    <location>
        <begin position="450"/>
        <end position="470"/>
    </location>
</feature>
<comment type="caution">
    <text evidence="21">The sequence shown here is derived from an EMBL/GenBank/DDBJ whole genome shotgun (WGS) entry which is preliminary data.</text>
</comment>
<evidence type="ECO:0000256" key="1">
    <source>
        <dbReference type="ARBA" id="ARBA00003943"/>
    </source>
</evidence>
<evidence type="ECO:0000256" key="7">
    <source>
        <dbReference type="ARBA" id="ARBA00022692"/>
    </source>
</evidence>
<evidence type="ECO:0000256" key="18">
    <source>
        <dbReference type="SAM" id="Phobius"/>
    </source>
</evidence>
<protein>
    <recommendedName>
        <fullName evidence="15">NAD(P) transhydrogenase subunit alpha</fullName>
        <ecNumber evidence="4">7.1.1.1</ecNumber>
    </recommendedName>
    <alternativeName>
        <fullName evidence="17">Nicotinamide nucleotide transhydrogenase subunit alpha</fullName>
    </alternativeName>
    <alternativeName>
        <fullName evidence="16">Pyridine nucleotide transhydrogenase subunit alpha</fullName>
    </alternativeName>
</protein>
<dbReference type="SMART" id="SM01003">
    <property type="entry name" value="AlaDh_PNT_N"/>
    <property type="match status" value="1"/>
</dbReference>
<evidence type="ECO:0000256" key="3">
    <source>
        <dbReference type="ARBA" id="ARBA00005689"/>
    </source>
</evidence>
<keyword evidence="21" id="KW-0560">Oxidoreductase</keyword>
<dbReference type="GO" id="GO:0016491">
    <property type="term" value="F:oxidoreductase activity"/>
    <property type="evidence" value="ECO:0007669"/>
    <property type="project" value="UniProtKB-KW"/>
</dbReference>
<comment type="subcellular location">
    <subcellularLocation>
        <location evidence="2">Cell inner membrane</location>
        <topology evidence="2">Multi-pass membrane protein</topology>
    </subcellularLocation>
</comment>
<sequence length="508" mass="52098">MIIGVLKEAQAGETRVAATPATVAQLIKLGYDVVVESGAGELSSFADPAYVEAGATIGDPLGADIVFGVNAPTVAQRDGLKEGATLVAILNARLDAEMVADLTARPITAFAMETVPRISRAQSLDVLSSMANIAGYRAVVEASHAFGRFFTGQVTAAGKVPPAKVLVVGAGVAGLAAIGAAGSLGAIVRATDPRPEVADQVKSLGGEYVSVSDDTEVSTTGYAKEMGDDYKAKEAALYAEQCKDVDIIITTALIPGRPAPRIITAEMVASMKAGSVIVDMAAQNGGNVEGTVPGEKVLTANGVTIIGYTDLAGRLPAQASQLYGQNLVNLMKLMTPGKDGQLVLDFDDVVQRGITVVRNGEGTWPPPEVAVSAAPVAAPAAPVEVKEPKAPMAAGTKVGIVLAAIALFGLLNAYAPTNELRTHFTVLMLSIVIGYYVIGKVAHALHTPLMSVTNAISGVVVVGALLTVAADDTAVRILSAVAILLASINVFGGFAVTRRMLLMFSKGN</sequence>
<dbReference type="InterPro" id="IPR007698">
    <property type="entry name" value="AlaDH/PNT_NAD(H)-bd"/>
</dbReference>
<feature type="domain" description="Alanine dehydrogenase/pyridine nucleotide transhydrogenase N-terminal" evidence="20">
    <location>
        <begin position="4"/>
        <end position="134"/>
    </location>
</feature>
<feature type="transmembrane region" description="Helical" evidence="18">
    <location>
        <begin position="394"/>
        <end position="414"/>
    </location>
</feature>
<evidence type="ECO:0000256" key="9">
    <source>
        <dbReference type="ARBA" id="ARBA00022857"/>
    </source>
</evidence>
<keyword evidence="11 18" id="KW-1133">Transmembrane helix</keyword>
<dbReference type="InterPro" id="IPR008143">
    <property type="entry name" value="Ala_DH/PNT_CS2"/>
</dbReference>
<dbReference type="EC" id="7.1.1.1" evidence="4"/>
<evidence type="ECO:0000256" key="10">
    <source>
        <dbReference type="ARBA" id="ARBA00022967"/>
    </source>
</evidence>
<comment type="similarity">
    <text evidence="3">Belongs to the AlaDH/PNT family.</text>
</comment>
<dbReference type="Proteomes" id="UP000295453">
    <property type="component" value="Unassembled WGS sequence"/>
</dbReference>
<evidence type="ECO:0000313" key="22">
    <source>
        <dbReference type="Proteomes" id="UP000295453"/>
    </source>
</evidence>
<feature type="transmembrane region" description="Helical" evidence="18">
    <location>
        <begin position="420"/>
        <end position="438"/>
    </location>
</feature>
<evidence type="ECO:0000256" key="16">
    <source>
        <dbReference type="ARBA" id="ARBA00079788"/>
    </source>
</evidence>
<name>A0A4R1CIW2_9ACTN</name>
<evidence type="ECO:0000259" key="19">
    <source>
        <dbReference type="SMART" id="SM01002"/>
    </source>
</evidence>
<keyword evidence="12" id="KW-0520">NAD</keyword>
<dbReference type="PANTHER" id="PTHR10160">
    <property type="entry name" value="NAD(P) TRANSHYDROGENASE"/>
    <property type="match status" value="1"/>
</dbReference>
<comment type="function">
    <text evidence="1">The transhydrogenation between NADH and NADP is coupled to respiration and ATP hydrolysis and functions as a proton pump across the membrane.</text>
</comment>
<dbReference type="NCBIfam" id="TIGR00561">
    <property type="entry name" value="pntA"/>
    <property type="match status" value="1"/>
</dbReference>
<dbReference type="OrthoDB" id="9804592at2"/>
<evidence type="ECO:0000313" key="21">
    <source>
        <dbReference type="EMBL" id="TCJ31199.1"/>
    </source>
</evidence>
<dbReference type="EMBL" id="SJZJ01000001">
    <property type="protein sequence ID" value="TCJ31199.1"/>
    <property type="molecule type" value="Genomic_DNA"/>
</dbReference>
<dbReference type="SUPFAM" id="SSF52283">
    <property type="entry name" value="Formate/glycerate dehydrogenase catalytic domain-like"/>
    <property type="match status" value="1"/>
</dbReference>
<keyword evidence="13 18" id="KW-0472">Membrane</keyword>
<dbReference type="NCBIfam" id="NF006942">
    <property type="entry name" value="PRK09424.1"/>
    <property type="match status" value="1"/>
</dbReference>
<dbReference type="Gene3D" id="3.40.50.720">
    <property type="entry name" value="NAD(P)-binding Rossmann-like Domain"/>
    <property type="match status" value="2"/>
</dbReference>
<evidence type="ECO:0000256" key="4">
    <source>
        <dbReference type="ARBA" id="ARBA00012943"/>
    </source>
</evidence>
<gene>
    <name evidence="21" type="ORF">EPD65_01105</name>
</gene>
<feature type="transmembrane region" description="Helical" evidence="18">
    <location>
        <begin position="476"/>
        <end position="496"/>
    </location>
</feature>
<dbReference type="CDD" id="cd05304">
    <property type="entry name" value="Rubrum_tdh"/>
    <property type="match status" value="1"/>
</dbReference>
<dbReference type="PIRSF" id="PIRSF000203">
    <property type="entry name" value="NADP_transhydrogenase_alpha"/>
    <property type="match status" value="1"/>
</dbReference>
<dbReference type="RefSeq" id="WP_131581086.1">
    <property type="nucleotide sequence ID" value="NZ_SJZJ01000001.1"/>
</dbReference>
<evidence type="ECO:0000256" key="15">
    <source>
        <dbReference type="ARBA" id="ARBA00071831"/>
    </source>
</evidence>
<dbReference type="InterPro" id="IPR007886">
    <property type="entry name" value="AlaDH/PNT_N"/>
</dbReference>
<dbReference type="InterPro" id="IPR024605">
    <property type="entry name" value="NADP_transhyd_a_C"/>
</dbReference>
<evidence type="ECO:0000256" key="12">
    <source>
        <dbReference type="ARBA" id="ARBA00023027"/>
    </source>
</evidence>
<dbReference type="Pfam" id="PF12769">
    <property type="entry name" value="PNTB_4TM"/>
    <property type="match status" value="1"/>
</dbReference>
<dbReference type="PROSITE" id="PS00837">
    <property type="entry name" value="ALADH_PNT_2"/>
    <property type="match status" value="1"/>
</dbReference>
<dbReference type="FunFam" id="3.40.50.720:FF:000028">
    <property type="entry name" value="NAD(P) transhydrogenase subunit alpha"/>
    <property type="match status" value="1"/>
</dbReference>
<dbReference type="InterPro" id="IPR036291">
    <property type="entry name" value="NAD(P)-bd_dom_sf"/>
</dbReference>
<accession>A0A4R1CIW2</accession>
<evidence type="ECO:0000256" key="6">
    <source>
        <dbReference type="ARBA" id="ARBA00022519"/>
    </source>
</evidence>
<reference evidence="21 22" key="1">
    <citation type="submission" date="2019-03" db="EMBL/GenBank/DDBJ databases">
        <authorList>
            <person name="Kim M.K.M."/>
        </authorList>
    </citation>
    <scope>NUCLEOTIDE SEQUENCE [LARGE SCALE GENOMIC DNA]</scope>
    <source>
        <strain evidence="21 22">18JY15-6</strain>
    </source>
</reference>
<feature type="transmembrane region" description="Helical" evidence="18">
    <location>
        <begin position="165"/>
        <end position="188"/>
    </location>
</feature>
<dbReference type="GO" id="GO:0050661">
    <property type="term" value="F:NADP binding"/>
    <property type="evidence" value="ECO:0007669"/>
    <property type="project" value="TreeGrafter"/>
</dbReference>
<keyword evidence="8" id="KW-0547">Nucleotide-binding</keyword>
<evidence type="ECO:0000256" key="11">
    <source>
        <dbReference type="ARBA" id="ARBA00022989"/>
    </source>
</evidence>
<evidence type="ECO:0000256" key="14">
    <source>
        <dbReference type="ARBA" id="ARBA00048202"/>
    </source>
</evidence>
<dbReference type="SUPFAM" id="SSF51735">
    <property type="entry name" value="NAD(P)-binding Rossmann-fold domains"/>
    <property type="match status" value="1"/>
</dbReference>
<feature type="domain" description="Alanine dehydrogenase/pyridine nucleotide transhydrogenase NAD(H)-binding" evidence="19">
    <location>
        <begin position="143"/>
        <end position="307"/>
    </location>
</feature>
<keyword evidence="5" id="KW-1003">Cell membrane</keyword>
<evidence type="ECO:0000256" key="8">
    <source>
        <dbReference type="ARBA" id="ARBA00022741"/>
    </source>
</evidence>
<keyword evidence="7 18" id="KW-0812">Transmembrane</keyword>
<evidence type="ECO:0000256" key="17">
    <source>
        <dbReference type="ARBA" id="ARBA00083734"/>
    </source>
</evidence>
<keyword evidence="9" id="KW-0521">NADP</keyword>